<protein>
    <submittedName>
        <fullName evidence="1">Uncharacterized protein</fullName>
    </submittedName>
</protein>
<comment type="caution">
    <text evidence="1">The sequence shown here is derived from an EMBL/GenBank/DDBJ whole genome shotgun (WGS) entry which is preliminary data.</text>
</comment>
<reference evidence="1" key="1">
    <citation type="journal article" date="2014" name="Front. Microbiol.">
        <title>High frequency of phylogenetically diverse reductive dehalogenase-homologous genes in deep subseafloor sedimentary metagenomes.</title>
        <authorList>
            <person name="Kawai M."/>
            <person name="Futagami T."/>
            <person name="Toyoda A."/>
            <person name="Takaki Y."/>
            <person name="Nishi S."/>
            <person name="Hori S."/>
            <person name="Arai W."/>
            <person name="Tsubouchi T."/>
            <person name="Morono Y."/>
            <person name="Uchiyama I."/>
            <person name="Ito T."/>
            <person name="Fujiyama A."/>
            <person name="Inagaki F."/>
            <person name="Takami H."/>
        </authorList>
    </citation>
    <scope>NUCLEOTIDE SEQUENCE</scope>
    <source>
        <strain evidence="1">Expedition CK06-06</strain>
    </source>
</reference>
<accession>X0YB43</accession>
<dbReference type="AlphaFoldDB" id="X0YB43"/>
<sequence>YNDKFANQEETISLLVEIGYGEDQALYLLLLEDYKEEQRLIKLAVNNIEKRYKNGLIDAFKAQGMLNSLNLPAEKIALYMDEWELDKFEDVKIPSKTDLGKFLNNKIIDVDTFREEMNRLGYNHRYASWYEELALKGKGI</sequence>
<evidence type="ECO:0000313" key="1">
    <source>
        <dbReference type="EMBL" id="GAG34071.1"/>
    </source>
</evidence>
<name>X0YB43_9ZZZZ</name>
<feature type="non-terminal residue" evidence="1">
    <location>
        <position position="1"/>
    </location>
</feature>
<organism evidence="1">
    <name type="scientific">marine sediment metagenome</name>
    <dbReference type="NCBI Taxonomy" id="412755"/>
    <lineage>
        <taxon>unclassified sequences</taxon>
        <taxon>metagenomes</taxon>
        <taxon>ecological metagenomes</taxon>
    </lineage>
</organism>
<dbReference type="EMBL" id="BARS01048207">
    <property type="protein sequence ID" value="GAG34071.1"/>
    <property type="molecule type" value="Genomic_DNA"/>
</dbReference>
<gene>
    <name evidence="1" type="ORF">S01H1_72304</name>
</gene>
<proteinExistence type="predicted"/>